<dbReference type="InterPro" id="IPR032675">
    <property type="entry name" value="LRR_dom_sf"/>
</dbReference>
<dbReference type="AlphaFoldDB" id="A0A6C0C646"/>
<dbReference type="SMART" id="SM00369">
    <property type="entry name" value="LRR_TYP"/>
    <property type="match status" value="4"/>
</dbReference>
<reference evidence="4" key="1">
    <citation type="journal article" date="2020" name="Nature">
        <title>Giant virus diversity and host interactions through global metagenomics.</title>
        <authorList>
            <person name="Schulz F."/>
            <person name="Roux S."/>
            <person name="Paez-Espino D."/>
            <person name="Jungbluth S."/>
            <person name="Walsh D.A."/>
            <person name="Denef V.J."/>
            <person name="McMahon K.D."/>
            <person name="Konstantinidis K.T."/>
            <person name="Eloe-Fadrosh E.A."/>
            <person name="Kyrpides N.C."/>
            <person name="Woyke T."/>
        </authorList>
    </citation>
    <scope>NUCLEOTIDE SEQUENCE</scope>
    <source>
        <strain evidence="4">GVMAG-M-3300020192-26</strain>
    </source>
</reference>
<dbReference type="InterPro" id="IPR003591">
    <property type="entry name" value="Leu-rich_rpt_typical-subtyp"/>
</dbReference>
<evidence type="ECO:0000256" key="1">
    <source>
        <dbReference type="ARBA" id="ARBA00022614"/>
    </source>
</evidence>
<dbReference type="PANTHER" id="PTHR48051:SF1">
    <property type="entry name" value="RAS SUPPRESSOR PROTEIN 1"/>
    <property type="match status" value="1"/>
</dbReference>
<protein>
    <recommendedName>
        <fullName evidence="3">Disease resistance R13L4/SHOC-2-like LRR domain-containing protein</fullName>
    </recommendedName>
</protein>
<dbReference type="InterPro" id="IPR001611">
    <property type="entry name" value="Leu-rich_rpt"/>
</dbReference>
<feature type="domain" description="Disease resistance R13L4/SHOC-2-like LRR" evidence="3">
    <location>
        <begin position="145"/>
        <end position="229"/>
    </location>
</feature>
<dbReference type="EMBL" id="MN739353">
    <property type="protein sequence ID" value="QHT00196.1"/>
    <property type="molecule type" value="Genomic_DNA"/>
</dbReference>
<evidence type="ECO:0000259" key="3">
    <source>
        <dbReference type="Pfam" id="PF23598"/>
    </source>
</evidence>
<accession>A0A6C0C646</accession>
<dbReference type="SUPFAM" id="SSF52058">
    <property type="entry name" value="L domain-like"/>
    <property type="match status" value="1"/>
</dbReference>
<proteinExistence type="predicted"/>
<keyword evidence="1" id="KW-0433">Leucine-rich repeat</keyword>
<evidence type="ECO:0000313" key="4">
    <source>
        <dbReference type="EMBL" id="QHT00196.1"/>
    </source>
</evidence>
<organism evidence="4">
    <name type="scientific">viral metagenome</name>
    <dbReference type="NCBI Taxonomy" id="1070528"/>
    <lineage>
        <taxon>unclassified sequences</taxon>
        <taxon>metagenomes</taxon>
        <taxon>organismal metagenomes</taxon>
    </lineage>
</organism>
<dbReference type="InterPro" id="IPR055414">
    <property type="entry name" value="LRR_R13L4/SHOC2-like"/>
</dbReference>
<dbReference type="PANTHER" id="PTHR48051">
    <property type="match status" value="1"/>
</dbReference>
<name>A0A6C0C646_9ZZZZ</name>
<keyword evidence="2" id="KW-0677">Repeat</keyword>
<dbReference type="InterPro" id="IPR050216">
    <property type="entry name" value="LRR_domain-containing"/>
</dbReference>
<dbReference type="PROSITE" id="PS51450">
    <property type="entry name" value="LRR"/>
    <property type="match status" value="1"/>
</dbReference>
<evidence type="ECO:0000256" key="2">
    <source>
        <dbReference type="ARBA" id="ARBA00022737"/>
    </source>
</evidence>
<dbReference type="Gene3D" id="3.80.10.10">
    <property type="entry name" value="Ribonuclease Inhibitor"/>
    <property type="match status" value="1"/>
</dbReference>
<sequence>MEYEDVVHPVLYHLELKHIIACSMVNKLFKKICDLQYSRLLDEDYPNASKVPCHKENYIAYHNINFFREMYYPSVELDDFLLKRDLILSSYKVNEIPDSIWLLNGLEYVQMCCNNIPIIPTSIVRLINLRELYLNHNKISKIPKIIGQLTNLRYLGLVNNQILMIPETIGFLINLEELRLCCNQICVIPESIGQLVKLKSLGFNFNNVTKLPKSIGHLINLRELWFMKNPIVKIPKIISQLNCNIVSVRNF</sequence>
<dbReference type="Pfam" id="PF23598">
    <property type="entry name" value="LRR_14"/>
    <property type="match status" value="1"/>
</dbReference>
<dbReference type="GO" id="GO:0005737">
    <property type="term" value="C:cytoplasm"/>
    <property type="evidence" value="ECO:0007669"/>
    <property type="project" value="TreeGrafter"/>
</dbReference>